<sequence>MTNPIDPKKLTFKDWEFSSDEDTDGITHHRANYYFEDENGDQVRGTSPNYAEGASDFNCLIEDAPKVADKLKNGETWDNVADTFRESW</sequence>
<proteinExistence type="predicted"/>
<protein>
    <submittedName>
        <fullName evidence="1">Uncharacterized protein</fullName>
    </submittedName>
</protein>
<evidence type="ECO:0000313" key="1">
    <source>
        <dbReference type="EMBL" id="AFZ61296.1"/>
    </source>
</evidence>
<organism evidence="1 2">
    <name type="scientific">Anabaena cylindrica (strain ATCC 27899 / PCC 7122)</name>
    <dbReference type="NCBI Taxonomy" id="272123"/>
    <lineage>
        <taxon>Bacteria</taxon>
        <taxon>Bacillati</taxon>
        <taxon>Cyanobacteriota</taxon>
        <taxon>Cyanophyceae</taxon>
        <taxon>Nostocales</taxon>
        <taxon>Nostocaceae</taxon>
        <taxon>Anabaena</taxon>
    </lineage>
</organism>
<dbReference type="Proteomes" id="UP000010474">
    <property type="component" value="Plasmid pANACY.03"/>
</dbReference>
<name>K9ZQ53_ANACC</name>
<dbReference type="HOGENOM" id="CLU_2462345_0_0_3"/>
<dbReference type="EMBL" id="CP003662">
    <property type="protein sequence ID" value="AFZ61296.1"/>
    <property type="molecule type" value="Genomic_DNA"/>
</dbReference>
<keyword evidence="1" id="KW-0614">Plasmid</keyword>
<reference evidence="2" key="1">
    <citation type="journal article" date="2013" name="Proc. Natl. Acad. Sci. U.S.A.">
        <title>Improving the coverage of the cyanobacterial phylum using diversity-driven genome sequencing.</title>
        <authorList>
            <person name="Shih P.M."/>
            <person name="Wu D."/>
            <person name="Latifi A."/>
            <person name="Axen S.D."/>
            <person name="Fewer D.P."/>
            <person name="Talla E."/>
            <person name="Calteau A."/>
            <person name="Cai F."/>
            <person name="Tandeau de Marsac N."/>
            <person name="Rippka R."/>
            <person name="Herdman M."/>
            <person name="Sivonen K."/>
            <person name="Coursin T."/>
            <person name="Laurent T."/>
            <person name="Goodwin L."/>
            <person name="Nolan M."/>
            <person name="Davenport K.W."/>
            <person name="Han C.S."/>
            <person name="Rubin E.M."/>
            <person name="Eisen J.A."/>
            <person name="Woyke T."/>
            <person name="Gugger M."/>
            <person name="Kerfeld C.A."/>
        </authorList>
    </citation>
    <scope>NUCLEOTIDE SEQUENCE [LARGE SCALE GENOMIC DNA]</scope>
    <source>
        <strain evidence="2">ATCC 27899 / PCC 7122</strain>
    </source>
</reference>
<dbReference type="PATRIC" id="fig|272123.3.peg.6535"/>
<geneLocation type="plasmid" evidence="1 2">
    <name>pANACY.03</name>
</geneLocation>
<accession>K9ZQ53</accession>
<dbReference type="AlphaFoldDB" id="K9ZQ53"/>
<dbReference type="RefSeq" id="WP_015217765.1">
    <property type="nucleotide sequence ID" value="NC_019773.1"/>
</dbReference>
<gene>
    <name evidence="1" type="ordered locus">Anacy_6018</name>
</gene>
<dbReference type="KEGG" id="acy:Anacy_6018"/>
<evidence type="ECO:0000313" key="2">
    <source>
        <dbReference type="Proteomes" id="UP000010474"/>
    </source>
</evidence>
<keyword evidence="2" id="KW-1185">Reference proteome</keyword>